<sequence length="39" mass="4527">MPFGNSLHDDVHVEPYSATTWLNKYPVAFVKQLVMYLQS</sequence>
<evidence type="ECO:0000313" key="1">
    <source>
        <dbReference type="EMBL" id="JAH99332.1"/>
    </source>
</evidence>
<reference evidence="1" key="1">
    <citation type="submission" date="2014-11" db="EMBL/GenBank/DDBJ databases">
        <authorList>
            <person name="Amaro Gonzalez C."/>
        </authorList>
    </citation>
    <scope>NUCLEOTIDE SEQUENCE</scope>
</reference>
<accession>A0A0E9X9C6</accession>
<name>A0A0E9X9C6_ANGAN</name>
<dbReference type="EMBL" id="GBXM01009245">
    <property type="protein sequence ID" value="JAH99332.1"/>
    <property type="molecule type" value="Transcribed_RNA"/>
</dbReference>
<reference evidence="1" key="2">
    <citation type="journal article" date="2015" name="Fish Shellfish Immunol.">
        <title>Early steps in the European eel (Anguilla anguilla)-Vibrio vulnificus interaction in the gills: Role of the RtxA13 toxin.</title>
        <authorList>
            <person name="Callol A."/>
            <person name="Pajuelo D."/>
            <person name="Ebbesson L."/>
            <person name="Teles M."/>
            <person name="MacKenzie S."/>
            <person name="Amaro C."/>
        </authorList>
    </citation>
    <scope>NUCLEOTIDE SEQUENCE</scope>
</reference>
<organism evidence="1">
    <name type="scientific">Anguilla anguilla</name>
    <name type="common">European freshwater eel</name>
    <name type="synonym">Muraena anguilla</name>
    <dbReference type="NCBI Taxonomy" id="7936"/>
    <lineage>
        <taxon>Eukaryota</taxon>
        <taxon>Metazoa</taxon>
        <taxon>Chordata</taxon>
        <taxon>Craniata</taxon>
        <taxon>Vertebrata</taxon>
        <taxon>Euteleostomi</taxon>
        <taxon>Actinopterygii</taxon>
        <taxon>Neopterygii</taxon>
        <taxon>Teleostei</taxon>
        <taxon>Anguilliformes</taxon>
        <taxon>Anguillidae</taxon>
        <taxon>Anguilla</taxon>
    </lineage>
</organism>
<proteinExistence type="predicted"/>
<protein>
    <submittedName>
        <fullName evidence="1">Uncharacterized protein</fullName>
    </submittedName>
</protein>
<dbReference type="AlphaFoldDB" id="A0A0E9X9C6"/>